<dbReference type="Proteomes" id="UP000095285">
    <property type="component" value="Unassembled WGS sequence"/>
</dbReference>
<accession>A0A1I7VZP2</accession>
<proteinExistence type="predicted"/>
<evidence type="ECO:0000313" key="1">
    <source>
        <dbReference type="Proteomes" id="UP000095285"/>
    </source>
</evidence>
<sequence length="1283" mass="145861">MTSLTSIGDLPTVEEFAVKATINNSSISNFGCNNCFKEFTIASSPLVFEKPAPTSGTSKQSADNKNHRIAWFDIPRIQTRIKEYIVLYTCTKGPVSQHREELMESSAKIPVDNELSSPLLQQIDNVIIQNLEYPWKDIEDTKPTDLEYELFCGALESFWSKPLIELIDDWTISMETILPTIRSSIRIYTKAASCEEKVREMDIELARWVEFGLSSNHSISYAGNNQMIMIGCSLTKQLSAMHEKDLSVTFCTSKYLHYIMDIISSKQHYSSTRCEAAQALLGILFHPSISWKFMATEIEGNKYTPYEQIIHLFMKPEQDVPLDLLVVLQKIASYFAFKYNTDVIINCTQRLFVEEDCDVDVDTTQLFSSFKILNNFFSKIRDDFSYMSRTAHRTVVENCLIPHVCAHVASPSQDARIRYLAIRCLQLLCDFDGTDITGAVFLSHMGAQTVSLVGRLLQQLSEDSKEKSLLPYALRAIVLVDKLAASNEKCVPVIDVPERVTILQNMLHMLLVEEGRLAMISALSFGDNPKHLLHMCDLQKSILTPEGHIVDDIKTRFRQTATYGYLCEILFALARNQSDGMFWRMHGPEIIKLIDCNLISAATSLKHWLEPFREELALGRNINTLNFLTMRLTYHSEKYVEGDPPLALVTVLRLIDAVLDEPEDATLFDVSSDEIRFDYYAKFYEDDGLEKIRNVLDVANTEQSKRVHYRCTALTGDSYIYCQFVRSAANIMCKLLSSLQAINQNPDKLIIDTLLRTYTLCCMDEASSDRIVRETIINSIALFIFPILSDRQGLRRAGQRSFLELFLNSGFERPPNFFATLDILLQLFPLPSDLLANVIGINVQEITSVEKLWSDRILEHEKQLQFAIMLGISSSQRLKRRLFDLFKRLAYCSENNALCLIDILIKQSLRMLTSSAHTAVIDAFEDDIVEEESNVRFGNAVDLVTASFYAFLATCSGEFMLRNSMVIIISQRRSYIPTLLKFFKLASPKTSPHVSFQTHVIKIFRNLCIADNNFDGKIDCLPRDVYIKICDNLVEHFGNGQHNIETIMLAMESVCSIGHSSAFGRAVINNAVISNEGALLRLMDRVLMGEPIDKLLFELATQLVDLFENVLKKDSVRFLAMKLQSSTNSEPHSLVRLKNQLTELNCSKDMLLSLQRALDASTQAESVEALPEDLEAYEWPENVTTVQQVDSRQITNYHVKDLLNSDNGNFHDNAALSTVDLNMLNEEFFPETVLISAKKSASPVQPQSINSVPKWKTFNFEGPKRKRPYTTKKILMRPKIRRY</sequence>
<protein>
    <submittedName>
        <fullName evidence="2">Condensin-2 complex subunit D3</fullName>
    </submittedName>
</protein>
<reference evidence="2" key="2">
    <citation type="submission" date="2016-11" db="UniProtKB">
        <authorList>
            <consortium name="WormBaseParasite"/>
        </authorList>
    </citation>
    <scope>IDENTIFICATION</scope>
</reference>
<dbReference type="WBParaSite" id="EN70_8048">
    <property type="protein sequence ID" value="EN70_8048"/>
    <property type="gene ID" value="EN70_8048"/>
</dbReference>
<dbReference type="STRING" id="7209.A0A1I7VZP2"/>
<reference evidence="1" key="1">
    <citation type="submission" date="2012-04" db="EMBL/GenBank/DDBJ databases">
        <title>The Genome Sequence of Loa loa.</title>
        <authorList>
            <consortium name="The Broad Institute Genome Sequencing Platform"/>
            <consortium name="Broad Institute Genome Sequencing Center for Infectious Disease"/>
            <person name="Nutman T.B."/>
            <person name="Fink D.L."/>
            <person name="Russ C."/>
            <person name="Young S."/>
            <person name="Zeng Q."/>
            <person name="Gargeya S."/>
            <person name="Alvarado L."/>
            <person name="Berlin A."/>
            <person name="Chapman S.B."/>
            <person name="Chen Z."/>
            <person name="Freedman E."/>
            <person name="Gellesch M."/>
            <person name="Goldberg J."/>
            <person name="Griggs A."/>
            <person name="Gujja S."/>
            <person name="Heilman E.R."/>
            <person name="Heiman D."/>
            <person name="Howarth C."/>
            <person name="Mehta T."/>
            <person name="Neiman D."/>
            <person name="Pearson M."/>
            <person name="Roberts A."/>
            <person name="Saif S."/>
            <person name="Shea T."/>
            <person name="Shenoy N."/>
            <person name="Sisk P."/>
            <person name="Stolte C."/>
            <person name="Sykes S."/>
            <person name="White J."/>
            <person name="Yandava C."/>
            <person name="Haas B."/>
            <person name="Henn M.R."/>
            <person name="Nusbaum C."/>
            <person name="Birren B."/>
        </authorList>
    </citation>
    <scope>NUCLEOTIDE SEQUENCE [LARGE SCALE GENOMIC DNA]</scope>
</reference>
<organism evidence="1 2">
    <name type="scientific">Loa loa</name>
    <name type="common">Eye worm</name>
    <name type="synonym">Filaria loa</name>
    <dbReference type="NCBI Taxonomy" id="7209"/>
    <lineage>
        <taxon>Eukaryota</taxon>
        <taxon>Metazoa</taxon>
        <taxon>Ecdysozoa</taxon>
        <taxon>Nematoda</taxon>
        <taxon>Chromadorea</taxon>
        <taxon>Rhabditida</taxon>
        <taxon>Spirurina</taxon>
        <taxon>Spiruromorpha</taxon>
        <taxon>Filarioidea</taxon>
        <taxon>Onchocercidae</taxon>
        <taxon>Loa</taxon>
    </lineage>
</organism>
<keyword evidence="1" id="KW-1185">Reference proteome</keyword>
<evidence type="ECO:0000313" key="2">
    <source>
        <dbReference type="WBParaSite" id="EN70_8048"/>
    </source>
</evidence>
<name>A0A1I7VZP2_LOALO</name>